<protein>
    <submittedName>
        <fullName evidence="1">Uncharacterized protein</fullName>
    </submittedName>
</protein>
<reference evidence="1" key="1">
    <citation type="submission" date="2018-02" db="EMBL/GenBank/DDBJ databases">
        <title>Rhizophora mucronata_Transcriptome.</title>
        <authorList>
            <person name="Meera S.P."/>
            <person name="Sreeshan A."/>
            <person name="Augustine A."/>
        </authorList>
    </citation>
    <scope>NUCLEOTIDE SEQUENCE</scope>
    <source>
        <tissue evidence="1">Leaf</tissue>
    </source>
</reference>
<sequence length="30" mass="3662">MMKKILFPFLVKIRLERALLKPFNRLMGTR</sequence>
<dbReference type="EMBL" id="GGEC01072229">
    <property type="protein sequence ID" value="MBX52713.1"/>
    <property type="molecule type" value="Transcribed_RNA"/>
</dbReference>
<dbReference type="AlphaFoldDB" id="A0A2P2PDA9"/>
<name>A0A2P2PDA9_RHIMU</name>
<organism evidence="1">
    <name type="scientific">Rhizophora mucronata</name>
    <name type="common">Asiatic mangrove</name>
    <dbReference type="NCBI Taxonomy" id="61149"/>
    <lineage>
        <taxon>Eukaryota</taxon>
        <taxon>Viridiplantae</taxon>
        <taxon>Streptophyta</taxon>
        <taxon>Embryophyta</taxon>
        <taxon>Tracheophyta</taxon>
        <taxon>Spermatophyta</taxon>
        <taxon>Magnoliopsida</taxon>
        <taxon>eudicotyledons</taxon>
        <taxon>Gunneridae</taxon>
        <taxon>Pentapetalae</taxon>
        <taxon>rosids</taxon>
        <taxon>fabids</taxon>
        <taxon>Malpighiales</taxon>
        <taxon>Rhizophoraceae</taxon>
        <taxon>Rhizophora</taxon>
    </lineage>
</organism>
<accession>A0A2P2PDA9</accession>
<proteinExistence type="predicted"/>
<evidence type="ECO:0000313" key="1">
    <source>
        <dbReference type="EMBL" id="MBX52713.1"/>
    </source>
</evidence>